<dbReference type="InterPro" id="IPR036237">
    <property type="entry name" value="Xyl_isomerase-like_sf"/>
</dbReference>
<feature type="domain" description="Xylose isomerase-like TIM barrel" evidence="1">
    <location>
        <begin position="21"/>
        <end position="255"/>
    </location>
</feature>
<evidence type="ECO:0000259" key="1">
    <source>
        <dbReference type="Pfam" id="PF01261"/>
    </source>
</evidence>
<name>A0ABT5VEV4_9BACI</name>
<dbReference type="RefSeq" id="WP_275118611.1">
    <property type="nucleotide sequence ID" value="NZ_JAOTPO010000007.1"/>
</dbReference>
<accession>A0ABT5VEV4</accession>
<dbReference type="Gene3D" id="3.20.20.150">
    <property type="entry name" value="Divalent-metal-dependent TIM barrel enzymes"/>
    <property type="match status" value="1"/>
</dbReference>
<dbReference type="InterPro" id="IPR050312">
    <property type="entry name" value="IolE/XylAMocC-like"/>
</dbReference>
<dbReference type="PANTHER" id="PTHR12110">
    <property type="entry name" value="HYDROXYPYRUVATE ISOMERASE"/>
    <property type="match status" value="1"/>
</dbReference>
<dbReference type="PANTHER" id="PTHR12110:SF21">
    <property type="entry name" value="XYLOSE ISOMERASE-LIKE TIM BARREL DOMAIN-CONTAINING PROTEIN"/>
    <property type="match status" value="1"/>
</dbReference>
<proteinExistence type="predicted"/>
<protein>
    <submittedName>
        <fullName evidence="2">Sugar phosphate isomerase/epimerase</fullName>
    </submittedName>
</protein>
<dbReference type="InterPro" id="IPR013022">
    <property type="entry name" value="Xyl_isomerase-like_TIM-brl"/>
</dbReference>
<organism evidence="2 3">
    <name type="scientific">Alkalihalobacterium chitinilyticum</name>
    <dbReference type="NCBI Taxonomy" id="2980103"/>
    <lineage>
        <taxon>Bacteria</taxon>
        <taxon>Bacillati</taxon>
        <taxon>Bacillota</taxon>
        <taxon>Bacilli</taxon>
        <taxon>Bacillales</taxon>
        <taxon>Bacillaceae</taxon>
        <taxon>Alkalihalobacterium</taxon>
    </lineage>
</organism>
<keyword evidence="2" id="KW-0413">Isomerase</keyword>
<dbReference type="EMBL" id="JAOTPO010000007">
    <property type="protein sequence ID" value="MDE5413993.1"/>
    <property type="molecule type" value="Genomic_DNA"/>
</dbReference>
<dbReference type="Pfam" id="PF01261">
    <property type="entry name" value="AP_endonuc_2"/>
    <property type="match status" value="1"/>
</dbReference>
<dbReference type="GO" id="GO:0016853">
    <property type="term" value="F:isomerase activity"/>
    <property type="evidence" value="ECO:0007669"/>
    <property type="project" value="UniProtKB-KW"/>
</dbReference>
<gene>
    <name evidence="2" type="ORF">N7Z68_11435</name>
</gene>
<reference evidence="2" key="1">
    <citation type="submission" date="2024-05" db="EMBL/GenBank/DDBJ databases">
        <title>Alkalihalobacillus sp. strain MEB203 novel alkaliphilic bacterium from Lonar Lake, India.</title>
        <authorList>
            <person name="Joshi A."/>
            <person name="Thite S."/>
            <person name="Mengade P."/>
        </authorList>
    </citation>
    <scope>NUCLEOTIDE SEQUENCE</scope>
    <source>
        <strain evidence="2">MEB 203</strain>
    </source>
</reference>
<comment type="caution">
    <text evidence="2">The sequence shown here is derived from an EMBL/GenBank/DDBJ whole genome shotgun (WGS) entry which is preliminary data.</text>
</comment>
<dbReference type="SUPFAM" id="SSF51658">
    <property type="entry name" value="Xylose isomerase-like"/>
    <property type="match status" value="1"/>
</dbReference>
<evidence type="ECO:0000313" key="2">
    <source>
        <dbReference type="EMBL" id="MDE5413993.1"/>
    </source>
</evidence>
<dbReference type="Proteomes" id="UP001148125">
    <property type="component" value="Unassembled WGS sequence"/>
</dbReference>
<keyword evidence="3" id="KW-1185">Reference proteome</keyword>
<evidence type="ECO:0000313" key="3">
    <source>
        <dbReference type="Proteomes" id="UP001148125"/>
    </source>
</evidence>
<sequence length="269" mass="30586">MKCYASTTLMWGKTIDEISLKAKSLGLAGIEIWAEQAWYYKMTDRDIRRALKQHQLDATFHAASWDLNLCSLNAGIRKQSIEEIIRSIDFAASIGTKNITVHPGKRTLTNDWNSWHFDCLQHSLDTLEEVAKTYGVILSVELMEPVKKEFVTSPTMLNQIVAGRSSSIQTTFDVAHVSFNKDLITTHQEVDRMNKIHLSDTSASQYHVALGQGILKLIPYIEFIQSSKLPIILEGYDTSEEADLLRKHLQYLNECNEKTEDKTIEVSSY</sequence>